<dbReference type="RefSeq" id="WP_125665145.1">
    <property type="nucleotide sequence ID" value="NZ_AP019308.1"/>
</dbReference>
<feature type="compositionally biased region" description="Polar residues" evidence="1">
    <location>
        <begin position="286"/>
        <end position="303"/>
    </location>
</feature>
<evidence type="ECO:0000259" key="3">
    <source>
        <dbReference type="Pfam" id="PF01551"/>
    </source>
</evidence>
<keyword evidence="5" id="KW-1185">Reference proteome</keyword>
<dbReference type="PANTHER" id="PTHR21666:SF270">
    <property type="entry name" value="MUREIN HYDROLASE ACTIVATOR ENVC"/>
    <property type="match status" value="1"/>
</dbReference>
<dbReference type="OrthoDB" id="2550176at2"/>
<feature type="signal peptide" evidence="2">
    <location>
        <begin position="1"/>
        <end position="25"/>
    </location>
</feature>
<evidence type="ECO:0000313" key="4">
    <source>
        <dbReference type="EMBL" id="BBH24741.1"/>
    </source>
</evidence>
<name>A0A3G9JFR0_9BACL</name>
<dbReference type="InterPro" id="IPR016047">
    <property type="entry name" value="M23ase_b-sheet_dom"/>
</dbReference>
<organism evidence="4 5">
    <name type="scientific">Paenibacillus baekrokdamisoli</name>
    <dbReference type="NCBI Taxonomy" id="1712516"/>
    <lineage>
        <taxon>Bacteria</taxon>
        <taxon>Bacillati</taxon>
        <taxon>Bacillota</taxon>
        <taxon>Bacilli</taxon>
        <taxon>Bacillales</taxon>
        <taxon>Paenibacillaceae</taxon>
        <taxon>Paenibacillus</taxon>
    </lineage>
</organism>
<feature type="chain" id="PRO_5043366213" description="M23ase beta-sheet core domain-containing protein" evidence="2">
    <location>
        <begin position="26"/>
        <end position="303"/>
    </location>
</feature>
<dbReference type="EMBL" id="AP019308">
    <property type="protein sequence ID" value="BBH24741.1"/>
    <property type="molecule type" value="Genomic_DNA"/>
</dbReference>
<sequence length="303" mass="33099">MKRKITAFALSITAIAFFFTTNVFAADYSIVFGNTPPSIVNFNSPLSTTSTSGFVAVNSKWNQPRPVGTNPHNGVDVQAALNTDVYAPYDGWSTGITGAGSYDVEFLVDANNNNVKDDGDYKVRFYHLNSREPDGKKTKGTLIGKSGNQGTNAAHLHFGICSTSGGVKWLRNEVNYRHLSSTNWNSGKDLDAYAVVGWNSNTASFTAYIRNDGVKEYFSEVRMYYRTTSGGTWTDGGAITRSGDVYSYNFTGKVPSGTSVQWMFRLTRSGTSQAAFGPAKFYQPDNDPNASSNAYEYQTNTVS</sequence>
<reference evidence="4 5" key="1">
    <citation type="submission" date="2018-11" db="EMBL/GenBank/DDBJ databases">
        <title>Complete genome sequence of Paenibacillus baekrokdamisoli strain KCTC 33723.</title>
        <authorList>
            <person name="Kang S.W."/>
            <person name="Lee K.C."/>
            <person name="Kim K.K."/>
            <person name="Kim J.S."/>
            <person name="Kim D.S."/>
            <person name="Ko S.H."/>
            <person name="Yang S.H."/>
            <person name="Lee J.S."/>
        </authorList>
    </citation>
    <scope>NUCLEOTIDE SEQUENCE [LARGE SCALE GENOMIC DNA]</scope>
    <source>
        <strain evidence="4 5">KCTC 33723</strain>
    </source>
</reference>
<dbReference type="Pfam" id="PF01551">
    <property type="entry name" value="Peptidase_M23"/>
    <property type="match status" value="1"/>
</dbReference>
<evidence type="ECO:0000256" key="1">
    <source>
        <dbReference type="SAM" id="MobiDB-lite"/>
    </source>
</evidence>
<feature type="domain" description="M23ase beta-sheet core" evidence="3">
    <location>
        <begin position="71"/>
        <end position="162"/>
    </location>
</feature>
<keyword evidence="2" id="KW-0732">Signal</keyword>
<gene>
    <name evidence="4" type="ORF">Back11_60860</name>
</gene>
<dbReference type="CDD" id="cd12797">
    <property type="entry name" value="M23_peptidase"/>
    <property type="match status" value="1"/>
</dbReference>
<dbReference type="GO" id="GO:0004222">
    <property type="term" value="F:metalloendopeptidase activity"/>
    <property type="evidence" value="ECO:0007669"/>
    <property type="project" value="TreeGrafter"/>
</dbReference>
<accession>A0A3G9JFR0</accession>
<proteinExistence type="predicted"/>
<dbReference type="PANTHER" id="PTHR21666">
    <property type="entry name" value="PEPTIDASE-RELATED"/>
    <property type="match status" value="1"/>
</dbReference>
<evidence type="ECO:0000313" key="5">
    <source>
        <dbReference type="Proteomes" id="UP000275368"/>
    </source>
</evidence>
<dbReference type="Proteomes" id="UP000275368">
    <property type="component" value="Chromosome"/>
</dbReference>
<dbReference type="InterPro" id="IPR011055">
    <property type="entry name" value="Dup_hybrid_motif"/>
</dbReference>
<feature type="region of interest" description="Disordered" evidence="1">
    <location>
        <begin position="282"/>
        <end position="303"/>
    </location>
</feature>
<dbReference type="KEGG" id="pbk:Back11_60860"/>
<protein>
    <recommendedName>
        <fullName evidence="3">M23ase beta-sheet core domain-containing protein</fullName>
    </recommendedName>
</protein>
<evidence type="ECO:0000256" key="2">
    <source>
        <dbReference type="SAM" id="SignalP"/>
    </source>
</evidence>
<dbReference type="InterPro" id="IPR050570">
    <property type="entry name" value="Cell_wall_metabolism_enzyme"/>
</dbReference>
<dbReference type="AlphaFoldDB" id="A0A3G9JFR0"/>
<dbReference type="SUPFAM" id="SSF51261">
    <property type="entry name" value="Duplicated hybrid motif"/>
    <property type="match status" value="1"/>
</dbReference>
<dbReference type="Gene3D" id="2.70.70.10">
    <property type="entry name" value="Glucose Permease (Domain IIA)"/>
    <property type="match status" value="1"/>
</dbReference>